<dbReference type="SUPFAM" id="SSF53187">
    <property type="entry name" value="Zn-dependent exopeptidases"/>
    <property type="match status" value="1"/>
</dbReference>
<reference evidence="1 2" key="2">
    <citation type="submission" date="2020-03" db="EMBL/GenBank/DDBJ databases">
        <title>Investigating the evolutionary divergence of the Butyrivibrio group.</title>
        <authorList>
            <person name="Skvortsov T."/>
            <person name="Santos F.G."/>
            <person name="Ting K.S."/>
            <person name="Creevey C.J."/>
        </authorList>
    </citation>
    <scope>NUCLEOTIDE SEQUENCE [LARGE SCALE GENOMIC DNA]</scope>
    <source>
        <strain evidence="1 2">MZ8</strain>
    </source>
</reference>
<dbReference type="Proteomes" id="UP000473091">
    <property type="component" value="Unassembled WGS sequence"/>
</dbReference>
<dbReference type="AlphaFoldDB" id="A0A6M0LKI4"/>
<evidence type="ECO:0000313" key="2">
    <source>
        <dbReference type="Proteomes" id="UP000473091"/>
    </source>
</evidence>
<reference evidence="1 2" key="1">
    <citation type="submission" date="2019-09" db="EMBL/GenBank/DDBJ databases">
        <authorList>
            <person name="Pidcock S.E."/>
            <person name="Huws S.A."/>
        </authorList>
    </citation>
    <scope>NUCLEOTIDE SEQUENCE [LARGE SCALE GENOMIC DNA]</scope>
    <source>
        <strain evidence="1 2">MZ8</strain>
    </source>
</reference>
<protein>
    <submittedName>
        <fullName evidence="1">N-formylglutamate deformylase</fullName>
    </submittedName>
</protein>
<comment type="caution">
    <text evidence="1">The sequence shown here is derived from an EMBL/GenBank/DDBJ whole genome shotgun (WGS) entry which is preliminary data.</text>
</comment>
<accession>A0A6M0LKI4</accession>
<proteinExistence type="predicted"/>
<dbReference type="EMBL" id="VTVE01000015">
    <property type="protein sequence ID" value="NEX02916.1"/>
    <property type="molecule type" value="Genomic_DNA"/>
</dbReference>
<organism evidence="1 2">
    <name type="scientific">Pseudobutyrivibrio xylanivorans</name>
    <dbReference type="NCBI Taxonomy" id="185007"/>
    <lineage>
        <taxon>Bacteria</taxon>
        <taxon>Bacillati</taxon>
        <taxon>Bacillota</taxon>
        <taxon>Clostridia</taxon>
        <taxon>Lachnospirales</taxon>
        <taxon>Lachnospiraceae</taxon>
        <taxon>Pseudobutyrivibrio</taxon>
    </lineage>
</organism>
<evidence type="ECO:0000313" key="1">
    <source>
        <dbReference type="EMBL" id="NEX02916.1"/>
    </source>
</evidence>
<name>A0A6M0LKI4_PSEXY</name>
<sequence length="52" mass="6010">MNGHPEWLTVHEGDAPLIVSFPHTGSELPHDLIGDFHSPWLARRDADWWVHE</sequence>
<feature type="non-terminal residue" evidence="1">
    <location>
        <position position="52"/>
    </location>
</feature>
<gene>
    <name evidence="1" type="ORF">F0Q01_13640</name>
</gene>